<comment type="caution">
    <text evidence="1">The sequence shown here is derived from an EMBL/GenBank/DDBJ whole genome shotgun (WGS) entry which is preliminary data.</text>
</comment>
<name>A0A2B7X1Q5_9EURO</name>
<protein>
    <submittedName>
        <fullName evidence="1">Uncharacterized protein</fullName>
    </submittedName>
</protein>
<accession>A0A2B7X1Q5</accession>
<evidence type="ECO:0000313" key="1">
    <source>
        <dbReference type="EMBL" id="PGH02697.1"/>
    </source>
</evidence>
<dbReference type="EMBL" id="PDNB01000156">
    <property type="protein sequence ID" value="PGH02697.1"/>
    <property type="molecule type" value="Genomic_DNA"/>
</dbReference>
<evidence type="ECO:0000313" key="2">
    <source>
        <dbReference type="Proteomes" id="UP000223968"/>
    </source>
</evidence>
<proteinExistence type="predicted"/>
<sequence>MATNLPTFAELEETAKATIASLKSFSEFSSAKIAIIGGTALWKYIPNGRTTSDVDFIITVSGAPQARRKIQIDFTPEWQSAYIPAAVRDVGQIDLAALPYISAIDLLNGLVTLSNQQKEAARAGIKDVNAWTSRDMDWWVKFLQF</sequence>
<dbReference type="AlphaFoldDB" id="A0A2B7X1Q5"/>
<reference evidence="1 2" key="1">
    <citation type="submission" date="2017-10" db="EMBL/GenBank/DDBJ databases">
        <title>Comparative genomics in systemic dimorphic fungi from Ajellomycetaceae.</title>
        <authorList>
            <person name="Munoz J.F."/>
            <person name="Mcewen J.G."/>
            <person name="Clay O.K."/>
            <person name="Cuomo C.A."/>
        </authorList>
    </citation>
    <scope>NUCLEOTIDE SEQUENCE [LARGE SCALE GENOMIC DNA]</scope>
    <source>
        <strain evidence="1 2">UAMH5409</strain>
    </source>
</reference>
<organism evidence="1 2">
    <name type="scientific">Helicocarpus griseus UAMH5409</name>
    <dbReference type="NCBI Taxonomy" id="1447875"/>
    <lineage>
        <taxon>Eukaryota</taxon>
        <taxon>Fungi</taxon>
        <taxon>Dikarya</taxon>
        <taxon>Ascomycota</taxon>
        <taxon>Pezizomycotina</taxon>
        <taxon>Eurotiomycetes</taxon>
        <taxon>Eurotiomycetidae</taxon>
        <taxon>Onygenales</taxon>
        <taxon>Ajellomycetaceae</taxon>
        <taxon>Helicocarpus</taxon>
    </lineage>
</organism>
<dbReference type="OrthoDB" id="5421247at2759"/>
<dbReference type="STRING" id="1447875.A0A2B7X1Q5"/>
<keyword evidence="2" id="KW-1185">Reference proteome</keyword>
<dbReference type="Proteomes" id="UP000223968">
    <property type="component" value="Unassembled WGS sequence"/>
</dbReference>
<gene>
    <name evidence="1" type="ORF">AJ79_07576</name>
</gene>